<feature type="transmembrane region" description="Helical" evidence="10">
    <location>
        <begin position="275"/>
        <end position="295"/>
    </location>
</feature>
<evidence type="ECO:0000313" key="13">
    <source>
        <dbReference type="Proteomes" id="UP000694620"/>
    </source>
</evidence>
<dbReference type="Proteomes" id="UP000694620">
    <property type="component" value="Chromosome 4"/>
</dbReference>
<organism evidence="12 13">
    <name type="scientific">Erpetoichthys calabaricus</name>
    <name type="common">Rope fish</name>
    <name type="synonym">Calamoichthys calabaricus</name>
    <dbReference type="NCBI Taxonomy" id="27687"/>
    <lineage>
        <taxon>Eukaryota</taxon>
        <taxon>Metazoa</taxon>
        <taxon>Chordata</taxon>
        <taxon>Craniata</taxon>
        <taxon>Vertebrata</taxon>
        <taxon>Euteleostomi</taxon>
        <taxon>Actinopterygii</taxon>
        <taxon>Polypteriformes</taxon>
        <taxon>Polypteridae</taxon>
        <taxon>Erpetoichthys</taxon>
    </lineage>
</organism>
<dbReference type="PANTHER" id="PTHR26450">
    <property type="entry name" value="OLFACTORY RECEPTOR 56B1-RELATED"/>
    <property type="match status" value="1"/>
</dbReference>
<evidence type="ECO:0000256" key="3">
    <source>
        <dbReference type="ARBA" id="ARBA00022606"/>
    </source>
</evidence>
<comment type="similarity">
    <text evidence="9">Belongs to the G-protein coupled receptor 1 family.</text>
</comment>
<keyword evidence="3 10" id="KW-0716">Sensory transduction</keyword>
<keyword evidence="8 9" id="KW-0807">Transducer</keyword>
<dbReference type="Ensembl" id="ENSECRT00000007711.1">
    <property type="protein sequence ID" value="ENSECRP00000007589.1"/>
    <property type="gene ID" value="ENSECRG00000005050.1"/>
</dbReference>
<evidence type="ECO:0000256" key="4">
    <source>
        <dbReference type="ARBA" id="ARBA00022692"/>
    </source>
</evidence>
<feature type="transmembrane region" description="Helical" evidence="10">
    <location>
        <begin position="29"/>
        <end position="51"/>
    </location>
</feature>
<dbReference type="PRINTS" id="PR00237">
    <property type="entry name" value="GPCRRHODOPSN"/>
</dbReference>
<evidence type="ECO:0000256" key="7">
    <source>
        <dbReference type="ARBA" id="ARBA00023136"/>
    </source>
</evidence>
<feature type="transmembrane region" description="Helical" evidence="10">
    <location>
        <begin position="63"/>
        <end position="81"/>
    </location>
</feature>
<accession>A0A8C4X5S7</accession>
<feature type="transmembrane region" description="Helical" evidence="10">
    <location>
        <begin position="200"/>
        <end position="224"/>
    </location>
</feature>
<keyword evidence="10" id="KW-1003">Cell membrane</keyword>
<keyword evidence="4 9" id="KW-0812">Transmembrane</keyword>
<comment type="function">
    <text evidence="1">Odorant receptor.</text>
</comment>
<feature type="transmembrane region" description="Helical" evidence="10">
    <location>
        <begin position="144"/>
        <end position="166"/>
    </location>
</feature>
<dbReference type="PROSITE" id="PS00237">
    <property type="entry name" value="G_PROTEIN_RECEP_F1_1"/>
    <property type="match status" value="1"/>
</dbReference>
<evidence type="ECO:0000256" key="1">
    <source>
        <dbReference type="ARBA" id="ARBA00002936"/>
    </source>
</evidence>
<keyword evidence="6 10" id="KW-1133">Transmembrane helix</keyword>
<evidence type="ECO:0000259" key="11">
    <source>
        <dbReference type="PROSITE" id="PS50262"/>
    </source>
</evidence>
<feature type="domain" description="G-protein coupled receptors family 1 profile" evidence="11">
    <location>
        <begin position="44"/>
        <end position="295"/>
    </location>
</feature>
<feature type="transmembrane region" description="Helical" evidence="10">
    <location>
        <begin position="101"/>
        <end position="123"/>
    </location>
</feature>
<keyword evidence="13" id="KW-1185">Reference proteome</keyword>
<keyword evidence="5 10" id="KW-0552">Olfaction</keyword>
<dbReference type="Gene3D" id="1.20.1070.10">
    <property type="entry name" value="Rhodopsin 7-helix transmembrane proteins"/>
    <property type="match status" value="1"/>
</dbReference>
<dbReference type="InterPro" id="IPR050402">
    <property type="entry name" value="OR51/52/56-like"/>
</dbReference>
<dbReference type="InterPro" id="IPR000276">
    <property type="entry name" value="GPCR_Rhodpsn"/>
</dbReference>
<dbReference type="FunFam" id="1.20.1070.10:FF:000006">
    <property type="entry name" value="Olfactory receptor"/>
    <property type="match status" value="1"/>
</dbReference>
<keyword evidence="9" id="KW-0297">G-protein coupled receptor</keyword>
<dbReference type="PRINTS" id="PR00245">
    <property type="entry name" value="OLFACTORYR"/>
</dbReference>
<comment type="subcellular location">
    <subcellularLocation>
        <location evidence="10">Cell membrane</location>
        <topology evidence="10">Multi-pass membrane protein</topology>
    </subcellularLocation>
    <subcellularLocation>
        <location evidence="2">Membrane</location>
        <topology evidence="2">Multi-pass membrane protein</topology>
    </subcellularLocation>
</comment>
<evidence type="ECO:0000256" key="5">
    <source>
        <dbReference type="ARBA" id="ARBA00022725"/>
    </source>
</evidence>
<protein>
    <recommendedName>
        <fullName evidence="10">Olfactory receptor</fullName>
    </recommendedName>
</protein>
<evidence type="ECO:0000256" key="9">
    <source>
        <dbReference type="RuleBase" id="RU000688"/>
    </source>
</evidence>
<dbReference type="Pfam" id="PF13853">
    <property type="entry name" value="7tm_4"/>
    <property type="match status" value="1"/>
</dbReference>
<dbReference type="PANTHER" id="PTHR26450:SF87">
    <property type="entry name" value="OLFACTORY RECEPTOR 51F2"/>
    <property type="match status" value="1"/>
</dbReference>
<sequence>MPTATVNTSDSTPDFILTSFPGLEAYRHLLSIPFIIMYSFAIVGNIAIIYIIKLEETLHTPMYILLCILAVVDIGLCNTTTPKMLAILLNDARSISFQACFLQMFFIYFFSTLESSILAVMAYDRYIAICNPLRYSTILTTAAISKILLVLFLRCAILTGLIPIMASKLPYCSSTVVPQTYCDHMPVANLACTDITINSYYGLSVAFLIVGMDVIFISFTYIMIIRAVLKLASKQARIKAFSTCGSHVFIILYFYTSGLGSFLTYRFSKNAFNQLNIVSSVLYLILPPVLNPAVYGVRTKEIQISEGFIKDFRKNTYWKCSSPFVLV</sequence>
<dbReference type="PROSITE" id="PS50262">
    <property type="entry name" value="G_PROTEIN_RECEP_F1_2"/>
    <property type="match status" value="1"/>
</dbReference>
<evidence type="ECO:0000256" key="6">
    <source>
        <dbReference type="ARBA" id="ARBA00022989"/>
    </source>
</evidence>
<dbReference type="GO" id="GO:0004984">
    <property type="term" value="F:olfactory receptor activity"/>
    <property type="evidence" value="ECO:0007669"/>
    <property type="project" value="InterPro"/>
</dbReference>
<dbReference type="AlphaFoldDB" id="A0A8C4X5S7"/>
<reference evidence="12" key="3">
    <citation type="submission" date="2025-09" db="UniProtKB">
        <authorList>
            <consortium name="Ensembl"/>
        </authorList>
    </citation>
    <scope>IDENTIFICATION</scope>
</reference>
<dbReference type="SMART" id="SM01381">
    <property type="entry name" value="7TM_GPCR_Srsx"/>
    <property type="match status" value="1"/>
</dbReference>
<evidence type="ECO:0000313" key="12">
    <source>
        <dbReference type="Ensembl" id="ENSECRP00000007589.1"/>
    </source>
</evidence>
<reference evidence="12" key="1">
    <citation type="submission" date="2021-06" db="EMBL/GenBank/DDBJ databases">
        <authorList>
            <consortium name="Wellcome Sanger Institute Data Sharing"/>
        </authorList>
    </citation>
    <scope>NUCLEOTIDE SEQUENCE [LARGE SCALE GENOMIC DNA]</scope>
</reference>
<dbReference type="InterPro" id="IPR017452">
    <property type="entry name" value="GPCR_Rhodpsn_7TM"/>
</dbReference>
<dbReference type="GO" id="GO:0005886">
    <property type="term" value="C:plasma membrane"/>
    <property type="evidence" value="ECO:0007669"/>
    <property type="project" value="UniProtKB-SubCell"/>
</dbReference>
<keyword evidence="7 10" id="KW-0472">Membrane</keyword>
<dbReference type="GO" id="GO:0004930">
    <property type="term" value="F:G protein-coupled receptor activity"/>
    <property type="evidence" value="ECO:0007669"/>
    <property type="project" value="UniProtKB-KW"/>
</dbReference>
<evidence type="ECO:0000256" key="8">
    <source>
        <dbReference type="ARBA" id="ARBA00023224"/>
    </source>
</evidence>
<reference evidence="12" key="2">
    <citation type="submission" date="2025-08" db="UniProtKB">
        <authorList>
            <consortium name="Ensembl"/>
        </authorList>
    </citation>
    <scope>IDENTIFICATION</scope>
</reference>
<feature type="transmembrane region" description="Helical" evidence="10">
    <location>
        <begin position="236"/>
        <end position="255"/>
    </location>
</feature>
<keyword evidence="9" id="KW-0675">Receptor</keyword>
<evidence type="ECO:0000256" key="10">
    <source>
        <dbReference type="RuleBase" id="RU363047"/>
    </source>
</evidence>
<dbReference type="InterPro" id="IPR000725">
    <property type="entry name" value="Olfact_rcpt"/>
</dbReference>
<evidence type="ECO:0000256" key="2">
    <source>
        <dbReference type="ARBA" id="ARBA00004141"/>
    </source>
</evidence>
<name>A0A8C4X5S7_ERPCA</name>
<dbReference type="GeneTree" id="ENSGT01150000286905"/>
<proteinExistence type="inferred from homology"/>
<dbReference type="SUPFAM" id="SSF81321">
    <property type="entry name" value="Family A G protein-coupled receptor-like"/>
    <property type="match status" value="1"/>
</dbReference>